<evidence type="ECO:0000259" key="2">
    <source>
        <dbReference type="Pfam" id="PF13648"/>
    </source>
</evidence>
<dbReference type="RefSeq" id="WP_188442896.1">
    <property type="nucleotide sequence ID" value="NZ_BMGK01000011.1"/>
</dbReference>
<feature type="signal peptide" evidence="1">
    <location>
        <begin position="1"/>
        <end position="22"/>
    </location>
</feature>
<sequence>MKNNNFKTTFLFITALLLWSHAATSQTIDEAMLTGAWELEGNIMGDDGEGWVMPHKHSAPDCGKDHTFFAEDHTAKEVKYTANCAPSENTFTWQLDGDTLTLTKGERSIQWHVLSLKDDTLKVGVQLRPDSDHRLYVVYKKRT</sequence>
<organism evidence="3 4">
    <name type="scientific">Planktosalinus lacus</name>
    <dbReference type="NCBI Taxonomy" id="1526573"/>
    <lineage>
        <taxon>Bacteria</taxon>
        <taxon>Pseudomonadati</taxon>
        <taxon>Bacteroidota</taxon>
        <taxon>Flavobacteriia</taxon>
        <taxon>Flavobacteriales</taxon>
        <taxon>Flavobacteriaceae</taxon>
        <taxon>Planktosalinus</taxon>
    </lineage>
</organism>
<feature type="domain" description="Lipocalin-like" evidence="2">
    <location>
        <begin position="33"/>
        <end position="122"/>
    </location>
</feature>
<dbReference type="AlphaFoldDB" id="A0A8J2VB68"/>
<comment type="caution">
    <text evidence="3">The sequence shown here is derived from an EMBL/GenBank/DDBJ whole genome shotgun (WGS) entry which is preliminary data.</text>
</comment>
<keyword evidence="1" id="KW-0732">Signal</keyword>
<evidence type="ECO:0000256" key="1">
    <source>
        <dbReference type="SAM" id="SignalP"/>
    </source>
</evidence>
<evidence type="ECO:0000313" key="3">
    <source>
        <dbReference type="EMBL" id="GGD99809.1"/>
    </source>
</evidence>
<name>A0A8J2VB68_9FLAO</name>
<gene>
    <name evidence="3" type="ORF">GCM10011312_24150</name>
</gene>
<protein>
    <recommendedName>
        <fullName evidence="2">Lipocalin-like domain-containing protein</fullName>
    </recommendedName>
</protein>
<proteinExistence type="predicted"/>
<feature type="chain" id="PRO_5035163729" description="Lipocalin-like domain-containing protein" evidence="1">
    <location>
        <begin position="23"/>
        <end position="143"/>
    </location>
</feature>
<evidence type="ECO:0000313" key="4">
    <source>
        <dbReference type="Proteomes" id="UP000652231"/>
    </source>
</evidence>
<accession>A0A8J2VB68</accession>
<dbReference type="Proteomes" id="UP000652231">
    <property type="component" value="Unassembled WGS sequence"/>
</dbReference>
<dbReference type="Pfam" id="PF13648">
    <property type="entry name" value="Lipocalin_4"/>
    <property type="match status" value="1"/>
</dbReference>
<dbReference type="InterPro" id="IPR024311">
    <property type="entry name" value="Lipocalin-like"/>
</dbReference>
<reference evidence="3" key="2">
    <citation type="submission" date="2020-09" db="EMBL/GenBank/DDBJ databases">
        <authorList>
            <person name="Sun Q."/>
            <person name="Zhou Y."/>
        </authorList>
    </citation>
    <scope>NUCLEOTIDE SEQUENCE</scope>
    <source>
        <strain evidence="3">CGMCC 1.12924</strain>
    </source>
</reference>
<dbReference type="EMBL" id="BMGK01000011">
    <property type="protein sequence ID" value="GGD99809.1"/>
    <property type="molecule type" value="Genomic_DNA"/>
</dbReference>
<reference evidence="3" key="1">
    <citation type="journal article" date="2014" name="Int. J. Syst. Evol. Microbiol.">
        <title>Complete genome sequence of Corynebacterium casei LMG S-19264T (=DSM 44701T), isolated from a smear-ripened cheese.</title>
        <authorList>
            <consortium name="US DOE Joint Genome Institute (JGI-PGF)"/>
            <person name="Walter F."/>
            <person name="Albersmeier A."/>
            <person name="Kalinowski J."/>
            <person name="Ruckert C."/>
        </authorList>
    </citation>
    <scope>NUCLEOTIDE SEQUENCE</scope>
    <source>
        <strain evidence="3">CGMCC 1.12924</strain>
    </source>
</reference>
<keyword evidence="4" id="KW-1185">Reference proteome</keyword>